<evidence type="ECO:0008006" key="5">
    <source>
        <dbReference type="Google" id="ProtNLM"/>
    </source>
</evidence>
<accession>A0A7M5WQW0</accession>
<name>A0A7M5WQW0_9CNID</name>
<feature type="signal peptide" evidence="2">
    <location>
        <begin position="1"/>
        <end position="17"/>
    </location>
</feature>
<feature type="region of interest" description="Disordered" evidence="1">
    <location>
        <begin position="39"/>
        <end position="96"/>
    </location>
</feature>
<feature type="chain" id="PRO_5029877427" description="Cnidarian restricted protein" evidence="2">
    <location>
        <begin position="18"/>
        <end position="384"/>
    </location>
</feature>
<dbReference type="OrthoDB" id="2120109at2759"/>
<sequence>MKIFALLLVALVAFVCAEEAVNDVNDVSNDIDLAEEIASDFTLKEEHAVEDEDEENESEQEEEQDQNDEEDQSNDEIAEDEEESDESNDNQKRGLNGPAKAALLKAGLFKGGYLGFGYPGFGYPGFGYPGFGNPGFGNPGFGNPYYGNGFGYPYFPYYYRPNLIRGRVIARRAALPLGWRVSVQIRPLGIVNGFSSILHASIGGNKKNYGDRVPAIFFRPKSTRLHICSAVNGHPNYCFDSHPIPRNRYTNVVIQQVEKPNYGNLYFYQIFINGRKVRDVLNTKPQVFRNVQYFASNPFYQPAIANIRNFRLTNTPKRPITALVKSTVIQKVPVLPSTWRVTFQLRPYAAVSGDSSILHASIGATQRITVIETLLFSSFREQLD</sequence>
<evidence type="ECO:0000313" key="4">
    <source>
        <dbReference type="Proteomes" id="UP000594262"/>
    </source>
</evidence>
<protein>
    <recommendedName>
        <fullName evidence="5">Cnidarian restricted protein</fullName>
    </recommendedName>
</protein>
<proteinExistence type="predicted"/>
<dbReference type="AlphaFoldDB" id="A0A7M5WQW0"/>
<dbReference type="Proteomes" id="UP000594262">
    <property type="component" value="Unplaced"/>
</dbReference>
<keyword evidence="2" id="KW-0732">Signal</keyword>
<evidence type="ECO:0000313" key="3">
    <source>
        <dbReference type="EnsemblMetazoa" id="CLYHEMP003440.1"/>
    </source>
</evidence>
<keyword evidence="4" id="KW-1185">Reference proteome</keyword>
<reference evidence="3" key="1">
    <citation type="submission" date="2021-01" db="UniProtKB">
        <authorList>
            <consortium name="EnsemblMetazoa"/>
        </authorList>
    </citation>
    <scope>IDENTIFICATION</scope>
</reference>
<feature type="compositionally biased region" description="Acidic residues" evidence="1">
    <location>
        <begin position="48"/>
        <end position="88"/>
    </location>
</feature>
<evidence type="ECO:0000256" key="2">
    <source>
        <dbReference type="SAM" id="SignalP"/>
    </source>
</evidence>
<dbReference type="EnsemblMetazoa" id="CLYHEMT003440.1">
    <property type="protein sequence ID" value="CLYHEMP003440.1"/>
    <property type="gene ID" value="CLYHEMG003440"/>
</dbReference>
<evidence type="ECO:0000256" key="1">
    <source>
        <dbReference type="SAM" id="MobiDB-lite"/>
    </source>
</evidence>
<organism evidence="3 4">
    <name type="scientific">Clytia hemisphaerica</name>
    <dbReference type="NCBI Taxonomy" id="252671"/>
    <lineage>
        <taxon>Eukaryota</taxon>
        <taxon>Metazoa</taxon>
        <taxon>Cnidaria</taxon>
        <taxon>Hydrozoa</taxon>
        <taxon>Hydroidolina</taxon>
        <taxon>Leptothecata</taxon>
        <taxon>Obeliida</taxon>
        <taxon>Clytiidae</taxon>
        <taxon>Clytia</taxon>
    </lineage>
</organism>